<keyword evidence="3" id="KW-1185">Reference proteome</keyword>
<proteinExistence type="predicted"/>
<keyword evidence="1" id="KW-0732">Signal</keyword>
<dbReference type="Proteomes" id="UP000800035">
    <property type="component" value="Unassembled WGS sequence"/>
</dbReference>
<feature type="signal peptide" evidence="1">
    <location>
        <begin position="1"/>
        <end position="19"/>
    </location>
</feature>
<dbReference type="Gene3D" id="3.40.390.10">
    <property type="entry name" value="Collagenase (Catalytic Domain)"/>
    <property type="match status" value="1"/>
</dbReference>
<feature type="chain" id="PRO_5025507256" description="Lysine-specific metallo-endopeptidase domain-containing protein" evidence="1">
    <location>
        <begin position="20"/>
        <end position="295"/>
    </location>
</feature>
<evidence type="ECO:0008006" key="4">
    <source>
        <dbReference type="Google" id="ProtNLM"/>
    </source>
</evidence>
<dbReference type="OrthoDB" id="3750736at2759"/>
<evidence type="ECO:0000313" key="2">
    <source>
        <dbReference type="EMBL" id="KAF1954947.1"/>
    </source>
</evidence>
<protein>
    <recommendedName>
        <fullName evidence="4">Lysine-specific metallo-endopeptidase domain-containing protein</fullName>
    </recommendedName>
</protein>
<reference evidence="2" key="1">
    <citation type="journal article" date="2020" name="Stud. Mycol.">
        <title>101 Dothideomycetes genomes: a test case for predicting lifestyles and emergence of pathogens.</title>
        <authorList>
            <person name="Haridas S."/>
            <person name="Albert R."/>
            <person name="Binder M."/>
            <person name="Bloem J."/>
            <person name="Labutti K."/>
            <person name="Salamov A."/>
            <person name="Andreopoulos B."/>
            <person name="Baker S."/>
            <person name="Barry K."/>
            <person name="Bills G."/>
            <person name="Bluhm B."/>
            <person name="Cannon C."/>
            <person name="Castanera R."/>
            <person name="Culley D."/>
            <person name="Daum C."/>
            <person name="Ezra D."/>
            <person name="Gonzalez J."/>
            <person name="Henrissat B."/>
            <person name="Kuo A."/>
            <person name="Liang C."/>
            <person name="Lipzen A."/>
            <person name="Lutzoni F."/>
            <person name="Magnuson J."/>
            <person name="Mondo S."/>
            <person name="Nolan M."/>
            <person name="Ohm R."/>
            <person name="Pangilinan J."/>
            <person name="Park H.-J."/>
            <person name="Ramirez L."/>
            <person name="Alfaro M."/>
            <person name="Sun H."/>
            <person name="Tritt A."/>
            <person name="Yoshinaga Y."/>
            <person name="Zwiers L.-H."/>
            <person name="Turgeon B."/>
            <person name="Goodwin S."/>
            <person name="Spatafora J."/>
            <person name="Crous P."/>
            <person name="Grigoriev I."/>
        </authorList>
    </citation>
    <scope>NUCLEOTIDE SEQUENCE</scope>
    <source>
        <strain evidence="2">CBS 675.92</strain>
    </source>
</reference>
<gene>
    <name evidence="2" type="ORF">CC80DRAFT_566123</name>
</gene>
<name>A0A6A5U173_9PLEO</name>
<dbReference type="AlphaFoldDB" id="A0A6A5U173"/>
<evidence type="ECO:0000256" key="1">
    <source>
        <dbReference type="SAM" id="SignalP"/>
    </source>
</evidence>
<evidence type="ECO:0000313" key="3">
    <source>
        <dbReference type="Proteomes" id="UP000800035"/>
    </source>
</evidence>
<dbReference type="EMBL" id="ML976996">
    <property type="protein sequence ID" value="KAF1954947.1"/>
    <property type="molecule type" value="Genomic_DNA"/>
</dbReference>
<organism evidence="2 3">
    <name type="scientific">Byssothecium circinans</name>
    <dbReference type="NCBI Taxonomy" id="147558"/>
    <lineage>
        <taxon>Eukaryota</taxon>
        <taxon>Fungi</taxon>
        <taxon>Dikarya</taxon>
        <taxon>Ascomycota</taxon>
        <taxon>Pezizomycotina</taxon>
        <taxon>Dothideomycetes</taxon>
        <taxon>Pleosporomycetidae</taxon>
        <taxon>Pleosporales</taxon>
        <taxon>Massarineae</taxon>
        <taxon>Massarinaceae</taxon>
        <taxon>Byssothecium</taxon>
    </lineage>
</organism>
<dbReference type="InterPro" id="IPR024079">
    <property type="entry name" value="MetalloPept_cat_dom_sf"/>
</dbReference>
<accession>A0A6A5U173</accession>
<dbReference type="GO" id="GO:0008237">
    <property type="term" value="F:metallopeptidase activity"/>
    <property type="evidence" value="ECO:0007669"/>
    <property type="project" value="InterPro"/>
</dbReference>
<sequence>MSFGRWYLSILLFATNAFAQGSPTGSTPDDVFITPNGYKIGNNGTVRPLVRLTGWEGCDVKDPCIPDLDKKAAIKKGFEDMQTMIPAWEDVSDPSDAPVNSYDVNWEDAAAVEFFGSFQRTGEYRSNVQRNLNMLCGDVYDQAYTSHRAETYDHINFCDGYFRSRNLAEALDFGFQEAYRDNIIAYRNKAMTWAHEILHVSWLGKVSVLDQPYMKDEYYSSNPNFQVYRALDTKWLAFSDLPPGYGPANNPNNYAYFTMAKSSPIWSTDSDPPPRFLLADNLTEIESPTSCPTRT</sequence>